<evidence type="ECO:0000256" key="4">
    <source>
        <dbReference type="ARBA" id="ARBA00022741"/>
    </source>
</evidence>
<dbReference type="Ensembl" id="ENSPMRT00000030936.1">
    <property type="protein sequence ID" value="ENSPMRP00000029167.1"/>
    <property type="gene ID" value="ENSPMRG00000018791.1"/>
</dbReference>
<evidence type="ECO:0000256" key="3">
    <source>
        <dbReference type="ARBA" id="ARBA00022701"/>
    </source>
</evidence>
<dbReference type="GO" id="GO:0070740">
    <property type="term" value="F:tubulin-glutamic acid ligase activity"/>
    <property type="evidence" value="ECO:0007669"/>
    <property type="project" value="TreeGrafter"/>
</dbReference>
<protein>
    <submittedName>
        <fullName evidence="7">Tubulin tyrosine ligase like 4</fullName>
    </submittedName>
</protein>
<comment type="similarity">
    <text evidence="1">Belongs to the tubulin--tyrosine ligase family.</text>
</comment>
<dbReference type="Pfam" id="PF03133">
    <property type="entry name" value="TTL"/>
    <property type="match status" value="1"/>
</dbReference>
<dbReference type="GO" id="GO:0000226">
    <property type="term" value="P:microtubule cytoskeleton organization"/>
    <property type="evidence" value="ECO:0007669"/>
    <property type="project" value="TreeGrafter"/>
</dbReference>
<gene>
    <name evidence="7" type="primary">TTLL4</name>
</gene>
<feature type="compositionally biased region" description="Polar residues" evidence="6">
    <location>
        <begin position="185"/>
        <end position="200"/>
    </location>
</feature>
<evidence type="ECO:0000256" key="1">
    <source>
        <dbReference type="ARBA" id="ARBA00006820"/>
    </source>
</evidence>
<dbReference type="SUPFAM" id="SSF56059">
    <property type="entry name" value="Glutathione synthetase ATP-binding domain-like"/>
    <property type="match status" value="1"/>
</dbReference>
<feature type="region of interest" description="Disordered" evidence="6">
    <location>
        <begin position="181"/>
        <end position="200"/>
    </location>
</feature>
<accession>A0A670K2I0</accession>
<dbReference type="PROSITE" id="PS51221">
    <property type="entry name" value="TTL"/>
    <property type="match status" value="1"/>
</dbReference>
<name>A0A670K2I0_PODMU</name>
<reference evidence="7" key="2">
    <citation type="submission" date="2025-08" db="UniProtKB">
        <authorList>
            <consortium name="Ensembl"/>
        </authorList>
    </citation>
    <scope>IDENTIFICATION</scope>
</reference>
<reference evidence="7 8" key="1">
    <citation type="journal article" date="2019" name="Proc. Natl. Acad. Sci. U.S.A.">
        <title>Regulatory changes in pterin and carotenoid genes underlie balanced color polymorphisms in the wall lizard.</title>
        <authorList>
            <person name="Andrade P."/>
            <person name="Pinho C."/>
            <person name="Perez I de Lanuza G."/>
            <person name="Afonso S."/>
            <person name="Brejcha J."/>
            <person name="Rubin C.J."/>
            <person name="Wallerman O."/>
            <person name="Pereira P."/>
            <person name="Sabatino S.J."/>
            <person name="Bellati A."/>
            <person name="Pellitteri-Rosa D."/>
            <person name="Bosakova Z."/>
            <person name="Bunikis I."/>
            <person name="Carretero M.A."/>
            <person name="Feiner N."/>
            <person name="Marsik P."/>
            <person name="Pauperio F."/>
            <person name="Salvi D."/>
            <person name="Soler L."/>
            <person name="While G.M."/>
            <person name="Uller T."/>
            <person name="Font E."/>
            <person name="Andersson L."/>
            <person name="Carneiro M."/>
        </authorList>
    </citation>
    <scope>NUCLEOTIDE SEQUENCE</scope>
</reference>
<organism evidence="7 8">
    <name type="scientific">Podarcis muralis</name>
    <name type="common">Wall lizard</name>
    <name type="synonym">Lacerta muralis</name>
    <dbReference type="NCBI Taxonomy" id="64176"/>
    <lineage>
        <taxon>Eukaryota</taxon>
        <taxon>Metazoa</taxon>
        <taxon>Chordata</taxon>
        <taxon>Craniata</taxon>
        <taxon>Vertebrata</taxon>
        <taxon>Euteleostomi</taxon>
        <taxon>Lepidosauria</taxon>
        <taxon>Squamata</taxon>
        <taxon>Bifurcata</taxon>
        <taxon>Unidentata</taxon>
        <taxon>Episquamata</taxon>
        <taxon>Laterata</taxon>
        <taxon>Lacertibaenia</taxon>
        <taxon>Lacertidae</taxon>
        <taxon>Podarcis</taxon>
    </lineage>
</organism>
<dbReference type="AlphaFoldDB" id="A0A670K2I0"/>
<reference evidence="7" key="3">
    <citation type="submission" date="2025-09" db="UniProtKB">
        <authorList>
            <consortium name="Ensembl"/>
        </authorList>
    </citation>
    <scope>IDENTIFICATION</scope>
</reference>
<keyword evidence="4" id="KW-0547">Nucleotide-binding</keyword>
<dbReference type="FunFam" id="3.30.470.20:FF:000009">
    <property type="entry name" value="tubulin polyglutamylase TTLL5 isoform X1"/>
    <property type="match status" value="1"/>
</dbReference>
<keyword evidence="3" id="KW-0493">Microtubule</keyword>
<dbReference type="Gene3D" id="3.30.470.20">
    <property type="entry name" value="ATP-grasp fold, B domain"/>
    <property type="match status" value="1"/>
</dbReference>
<evidence type="ECO:0000256" key="5">
    <source>
        <dbReference type="ARBA" id="ARBA00022840"/>
    </source>
</evidence>
<dbReference type="GO" id="GO:0036064">
    <property type="term" value="C:ciliary basal body"/>
    <property type="evidence" value="ECO:0007669"/>
    <property type="project" value="TreeGrafter"/>
</dbReference>
<dbReference type="PANTHER" id="PTHR12241:SF162">
    <property type="entry name" value="TUBULIN MONOGLUTAMYLASE TTLL4"/>
    <property type="match status" value="1"/>
</dbReference>
<dbReference type="GO" id="GO:0005874">
    <property type="term" value="C:microtubule"/>
    <property type="evidence" value="ECO:0007669"/>
    <property type="project" value="UniProtKB-KW"/>
</dbReference>
<evidence type="ECO:0000313" key="7">
    <source>
        <dbReference type="Ensembl" id="ENSPMRP00000029167.1"/>
    </source>
</evidence>
<dbReference type="GeneTree" id="ENSGT00940000157916"/>
<evidence type="ECO:0000256" key="6">
    <source>
        <dbReference type="SAM" id="MobiDB-lite"/>
    </source>
</evidence>
<dbReference type="GO" id="GO:0015631">
    <property type="term" value="F:tubulin binding"/>
    <property type="evidence" value="ECO:0007669"/>
    <property type="project" value="TreeGrafter"/>
</dbReference>
<evidence type="ECO:0000256" key="2">
    <source>
        <dbReference type="ARBA" id="ARBA00022598"/>
    </source>
</evidence>
<keyword evidence="8" id="KW-1185">Reference proteome</keyword>
<sequence>MASVGPEAYSLGLKRGNQFQVGIAPGLTVPPLTTKLHKSKAWYLAKQQVKPIWQLEQKHVTNFQDLQSVHSGISSQRPRLLYPESLCSDTAFLTSPPPLPHALPNFLGSTLLYRRSYFRHKPYRRLESICLQPTSLEKKSLCAPLPAYRSVLNNTMTSSAIDPFFMPNTAADCSNPVSKGFPLSSGKQNSNSYRPVLNNNSFLRPTSAKVPLQQQYHQPLPPENKKLKGLSRPIGFSWTHSGGNGDGAPANLERKLGKNSGITLEQPSAKSPRSAIHNGVVLKVERPSWRLEDGENRSQNLKEQDVRLTEAMRKLTANGIRKVSTYNEFGHRIDSSCLMNANFHSSLFNRWKPHIVAQITPKDVPGLVPTLEGQERILKPALTCSLFPNVPPTIYFGTRDERVEKLPWEQRKMLRWKMSTVTPNIVKATISRSHFKISKRNNDWLGCWGHHMKSPGFRVIREHQKLNHFPGSFQIGRKDRLWRNVSKMQLRFGKKEFNFLPQSFILPQDIKLLRKAWEDCGSRQKWIVKPPASARGIGIQVIHKWSQLPKRRPLLVQRYLHKPYLIGGSKFDLRIYVYVTCYDPLRVYLFKDGLVRFASCKYSPSVKSLNNKYMHLTNYSINKKNIEYKANTDETACQGHKWALKALWSYLAQKGVDSEAIWEKIKDIVVKTIIASEPYIINLVKMYVRRPYCCHELFGFDIMLDENLKPWILEVNISPSLHSNSPLDVSIKGQMVRDALNLAGFLLPSTDDVASPSGSASSSTTRLESKSSLELFTSEKTKRAFYLTSKVPDQEFYSTILDVLTPDDVRVLVETEDEFARRGQFERVFPSRFSMHYLRFFEQPRYYNILTSQWELKYFVNKIKGKKVPITSFLQAPF</sequence>
<dbReference type="InterPro" id="IPR004344">
    <property type="entry name" value="TTL/TTLL_fam"/>
</dbReference>
<keyword evidence="2" id="KW-0436">Ligase</keyword>
<evidence type="ECO:0000313" key="8">
    <source>
        <dbReference type="Proteomes" id="UP000472272"/>
    </source>
</evidence>
<proteinExistence type="inferred from homology"/>
<dbReference type="GO" id="GO:0005524">
    <property type="term" value="F:ATP binding"/>
    <property type="evidence" value="ECO:0007669"/>
    <property type="project" value="UniProtKB-KW"/>
</dbReference>
<dbReference type="PANTHER" id="PTHR12241">
    <property type="entry name" value="TUBULIN POLYGLUTAMYLASE"/>
    <property type="match status" value="1"/>
</dbReference>
<keyword evidence="5" id="KW-0067">ATP-binding</keyword>
<dbReference type="Proteomes" id="UP000472272">
    <property type="component" value="Chromosome 1"/>
</dbReference>